<dbReference type="EMBL" id="JBEZVI010000003">
    <property type="protein sequence ID" value="MEU3709675.1"/>
    <property type="molecule type" value="Genomic_DNA"/>
</dbReference>
<keyword evidence="3" id="KW-1185">Reference proteome</keyword>
<dbReference type="Proteomes" id="UP001550853">
    <property type="component" value="Unassembled WGS sequence"/>
</dbReference>
<evidence type="ECO:0000313" key="3">
    <source>
        <dbReference type="Proteomes" id="UP001550853"/>
    </source>
</evidence>
<protein>
    <submittedName>
        <fullName evidence="2">Uncharacterized protein</fullName>
    </submittedName>
</protein>
<evidence type="ECO:0000256" key="1">
    <source>
        <dbReference type="SAM" id="MobiDB-lite"/>
    </source>
</evidence>
<evidence type="ECO:0000313" key="2">
    <source>
        <dbReference type="EMBL" id="MEU3709675.1"/>
    </source>
</evidence>
<dbReference type="RefSeq" id="WP_030280747.1">
    <property type="nucleotide sequence ID" value="NZ_JBEZVI010000003.1"/>
</dbReference>
<feature type="region of interest" description="Disordered" evidence="1">
    <location>
        <begin position="145"/>
        <end position="166"/>
    </location>
</feature>
<gene>
    <name evidence="2" type="ORF">AB0E61_06185</name>
</gene>
<sequence length="238" mass="25169">MNGLIDTVAAQPKPEFWYGLPYGYLPLDLDPTPEGIQETARQITLLPPEERDRADQIFRLYAGVLTMLRKREVMGCALGMHPDEDGEPTLSVLTVSTVATAGAHPDAVLMQLLGGASTGTSAADGIVPVEIPVGTGYVWEMVRRTPSPAAPPEGEEGEEESREGTVWQGTVAIPRPGSASIVMLQLVTPAVELARDYRGVLLGVARTVSFTDPAEESAANGNSEASAPSDAAERSPFG</sequence>
<feature type="compositionally biased region" description="Low complexity" evidence="1">
    <location>
        <begin position="216"/>
        <end position="229"/>
    </location>
</feature>
<reference evidence="2 3" key="1">
    <citation type="submission" date="2024-06" db="EMBL/GenBank/DDBJ databases">
        <title>The Natural Products Discovery Center: Release of the First 8490 Sequenced Strains for Exploring Actinobacteria Biosynthetic Diversity.</title>
        <authorList>
            <person name="Kalkreuter E."/>
            <person name="Kautsar S.A."/>
            <person name="Yang D."/>
            <person name="Bader C.D."/>
            <person name="Teijaro C.N."/>
            <person name="Fluegel L."/>
            <person name="Davis C.M."/>
            <person name="Simpson J.R."/>
            <person name="Lauterbach L."/>
            <person name="Steele A.D."/>
            <person name="Gui C."/>
            <person name="Meng S."/>
            <person name="Li G."/>
            <person name="Viehrig K."/>
            <person name="Ye F."/>
            <person name="Su P."/>
            <person name="Kiefer A.F."/>
            <person name="Nichols A."/>
            <person name="Cepeda A.J."/>
            <person name="Yan W."/>
            <person name="Fan B."/>
            <person name="Jiang Y."/>
            <person name="Adhikari A."/>
            <person name="Zheng C.-J."/>
            <person name="Schuster L."/>
            <person name="Cowan T.M."/>
            <person name="Smanski M.J."/>
            <person name="Chevrette M.G."/>
            <person name="De Carvalho L.P.S."/>
            <person name="Shen B."/>
        </authorList>
    </citation>
    <scope>NUCLEOTIDE SEQUENCE [LARGE SCALE GENOMIC DNA]</scope>
    <source>
        <strain evidence="2 3">NPDC033039</strain>
    </source>
</reference>
<proteinExistence type="predicted"/>
<accession>A0ABV2YVC7</accession>
<comment type="caution">
    <text evidence="2">The sequence shown here is derived from an EMBL/GenBank/DDBJ whole genome shotgun (WGS) entry which is preliminary data.</text>
</comment>
<name>A0ABV2YVC7_9ACTN</name>
<organism evidence="2 3">
    <name type="scientific">Streptomyces catenulae</name>
    <dbReference type="NCBI Taxonomy" id="66875"/>
    <lineage>
        <taxon>Bacteria</taxon>
        <taxon>Bacillati</taxon>
        <taxon>Actinomycetota</taxon>
        <taxon>Actinomycetes</taxon>
        <taxon>Kitasatosporales</taxon>
        <taxon>Streptomycetaceae</taxon>
        <taxon>Streptomyces</taxon>
    </lineage>
</organism>
<feature type="region of interest" description="Disordered" evidence="1">
    <location>
        <begin position="212"/>
        <end position="238"/>
    </location>
</feature>